<protein>
    <submittedName>
        <fullName evidence="2">Solute carrier family 10 member 6 like</fullName>
    </submittedName>
</protein>
<feature type="non-terminal residue" evidence="2">
    <location>
        <position position="1"/>
    </location>
</feature>
<proteinExistence type="predicted"/>
<dbReference type="InterPro" id="IPR004710">
    <property type="entry name" value="Bilac:Na_transpt"/>
</dbReference>
<keyword evidence="1" id="KW-0812">Transmembrane</keyword>
<feature type="transmembrane region" description="Helical" evidence="1">
    <location>
        <begin position="59"/>
        <end position="80"/>
    </location>
</feature>
<dbReference type="PANTHER" id="PTHR10361:SF28">
    <property type="entry name" value="P3 PROTEIN-RELATED"/>
    <property type="match status" value="1"/>
</dbReference>
<evidence type="ECO:0000256" key="1">
    <source>
        <dbReference type="SAM" id="Phobius"/>
    </source>
</evidence>
<feature type="transmembrane region" description="Helical" evidence="1">
    <location>
        <begin position="92"/>
        <end position="112"/>
    </location>
</feature>
<reference evidence="2" key="1">
    <citation type="submission" date="2016-03" db="EMBL/GenBank/DDBJ databases">
        <title>Gut transcriptome analysis on engorged females of Ornithodoros mimon (Acari: Argasidae) and phylogenetic inferences of soft ticks.</title>
        <authorList>
            <person name="Landulfo G.A."/>
            <person name="Giovanni D."/>
            <person name="Carvalho E."/>
            <person name="Junqueira-de-Azevedo I."/>
            <person name="Patane J."/>
            <person name="Mendoca R."/>
            <person name="Barros-Battesti D."/>
        </authorList>
    </citation>
    <scope>NUCLEOTIDE SEQUENCE</scope>
    <source>
        <strain evidence="2">Females</strain>
        <tissue evidence="2">Gut</tissue>
    </source>
</reference>
<dbReference type="AlphaFoldDB" id="A0A147BA74"/>
<keyword evidence="1" id="KW-0472">Membrane</keyword>
<dbReference type="EMBL" id="GEIB01000086">
    <property type="protein sequence ID" value="JAR87668.1"/>
    <property type="molecule type" value="Transcribed_RNA"/>
</dbReference>
<evidence type="ECO:0000313" key="2">
    <source>
        <dbReference type="EMBL" id="JAR87668.1"/>
    </source>
</evidence>
<sequence>GFVFIVTSQVMEVLIFPDIFKAAPAFLYLAVMLLPAAGMVVGYAFSWMLRRADPVRRTIAIESGVQNIGTAITVIALSFTYELQKAALTFPLLYGISMVILCFVVSSVYQLLKRLCSRCKQEAVFEDALAKGQSSSDLKEIFKKNDDEKVVGKDNPTYLNMELCIIAEDTKVKAELS</sequence>
<organism evidence="2">
    <name type="scientific">Alectorobius mimon</name>
    <dbReference type="NCBI Taxonomy" id="360319"/>
    <lineage>
        <taxon>Eukaryota</taxon>
        <taxon>Metazoa</taxon>
        <taxon>Ecdysozoa</taxon>
        <taxon>Arthropoda</taxon>
        <taxon>Chelicerata</taxon>
        <taxon>Arachnida</taxon>
        <taxon>Acari</taxon>
        <taxon>Parasitiformes</taxon>
        <taxon>Ixodida</taxon>
        <taxon>Ixodoidea</taxon>
        <taxon>Argasidae</taxon>
        <taxon>Ornithodorinae</taxon>
        <taxon>Alectorobius</taxon>
    </lineage>
</organism>
<dbReference type="GO" id="GO:0008508">
    <property type="term" value="F:bile acid:sodium symporter activity"/>
    <property type="evidence" value="ECO:0007669"/>
    <property type="project" value="TreeGrafter"/>
</dbReference>
<name>A0A147BA74_9ACAR</name>
<dbReference type="Gene3D" id="1.20.1530.20">
    <property type="match status" value="1"/>
</dbReference>
<feature type="transmembrane region" description="Helical" evidence="1">
    <location>
        <begin position="25"/>
        <end position="47"/>
    </location>
</feature>
<dbReference type="PANTHER" id="PTHR10361">
    <property type="entry name" value="SODIUM-BILE ACID COTRANSPORTER"/>
    <property type="match status" value="1"/>
</dbReference>
<accession>A0A147BA74</accession>
<dbReference type="InterPro" id="IPR038770">
    <property type="entry name" value="Na+/solute_symporter_sf"/>
</dbReference>
<keyword evidence="1" id="KW-1133">Transmembrane helix</keyword>